<dbReference type="GO" id="GO:0016747">
    <property type="term" value="F:acyltransferase activity, transferring groups other than amino-acyl groups"/>
    <property type="evidence" value="ECO:0007669"/>
    <property type="project" value="InterPro"/>
</dbReference>
<dbReference type="InterPro" id="IPR020084">
    <property type="entry name" value="NUDIX_hydrolase_CS"/>
</dbReference>
<keyword evidence="3" id="KW-0515">Mutator protein</keyword>
<evidence type="ECO:0000256" key="17">
    <source>
        <dbReference type="SAM" id="MobiDB-lite"/>
    </source>
</evidence>
<dbReference type="CDD" id="cd03425">
    <property type="entry name" value="NUDIX_MutT_NudA_like"/>
    <property type="match status" value="1"/>
</dbReference>
<dbReference type="PRINTS" id="PR00502">
    <property type="entry name" value="NUDIXFAMILY"/>
</dbReference>
<evidence type="ECO:0000256" key="6">
    <source>
        <dbReference type="ARBA" id="ARBA00022763"/>
    </source>
</evidence>
<dbReference type="InterPro" id="IPR015797">
    <property type="entry name" value="NUDIX_hydrolase-like_dom_sf"/>
</dbReference>
<evidence type="ECO:0000256" key="4">
    <source>
        <dbReference type="ARBA" id="ARBA00022705"/>
    </source>
</evidence>
<evidence type="ECO:0000256" key="14">
    <source>
        <dbReference type="ARBA" id="ARBA00041592"/>
    </source>
</evidence>
<dbReference type="EC" id="3.6.1.55" evidence="12"/>
<evidence type="ECO:0000259" key="19">
    <source>
        <dbReference type="PROSITE" id="PS51462"/>
    </source>
</evidence>
<dbReference type="InterPro" id="IPR029119">
    <property type="entry name" value="MutY_C"/>
</dbReference>
<keyword evidence="4" id="KW-0235">DNA replication</keyword>
<evidence type="ECO:0000256" key="1">
    <source>
        <dbReference type="ARBA" id="ARBA00001946"/>
    </source>
</evidence>
<evidence type="ECO:0000256" key="7">
    <source>
        <dbReference type="ARBA" id="ARBA00022801"/>
    </source>
</evidence>
<evidence type="ECO:0000256" key="16">
    <source>
        <dbReference type="ARBA" id="ARBA00042798"/>
    </source>
</evidence>
<dbReference type="Pfam" id="PF13302">
    <property type="entry name" value="Acetyltransf_3"/>
    <property type="match status" value="1"/>
</dbReference>
<keyword evidence="5" id="KW-0479">Metal-binding</keyword>
<dbReference type="GO" id="GO:0008413">
    <property type="term" value="F:8-oxo-7,8-dihydroguanosine triphosphate pyrophosphatase activity"/>
    <property type="evidence" value="ECO:0007669"/>
    <property type="project" value="TreeGrafter"/>
</dbReference>
<evidence type="ECO:0000256" key="13">
    <source>
        <dbReference type="ARBA" id="ARBA00040794"/>
    </source>
</evidence>
<dbReference type="Gene3D" id="3.40.630.30">
    <property type="match status" value="1"/>
</dbReference>
<comment type="cofactor">
    <cofactor evidence="1">
        <name>Mg(2+)</name>
        <dbReference type="ChEBI" id="CHEBI:18420"/>
    </cofactor>
</comment>
<dbReference type="GO" id="GO:0035539">
    <property type="term" value="F:8-oxo-7,8-dihydrodeoxyguanosine triphosphate pyrophosphatase activity"/>
    <property type="evidence" value="ECO:0007669"/>
    <property type="project" value="UniProtKB-EC"/>
</dbReference>
<dbReference type="GO" id="GO:0006281">
    <property type="term" value="P:DNA repair"/>
    <property type="evidence" value="ECO:0007669"/>
    <property type="project" value="UniProtKB-KW"/>
</dbReference>
<evidence type="ECO:0000256" key="15">
    <source>
        <dbReference type="ARBA" id="ARBA00041979"/>
    </source>
</evidence>
<dbReference type="Gene3D" id="3.90.79.10">
    <property type="entry name" value="Nucleoside Triphosphate Pyrophosphohydrolase"/>
    <property type="match status" value="1"/>
</dbReference>
<comment type="catalytic activity">
    <reaction evidence="11">
        <text>8-oxo-GTP + H2O = 8-oxo-GMP + diphosphate + H(+)</text>
        <dbReference type="Rhea" id="RHEA:67616"/>
        <dbReference type="ChEBI" id="CHEBI:15377"/>
        <dbReference type="ChEBI" id="CHEBI:15378"/>
        <dbReference type="ChEBI" id="CHEBI:33019"/>
        <dbReference type="ChEBI" id="CHEBI:143553"/>
        <dbReference type="ChEBI" id="CHEBI:145694"/>
    </reaction>
</comment>
<dbReference type="PANTHER" id="PTHR47707">
    <property type="entry name" value="8-OXO-DGTP DIPHOSPHATASE"/>
    <property type="match status" value="1"/>
</dbReference>
<evidence type="ECO:0000256" key="11">
    <source>
        <dbReference type="ARBA" id="ARBA00036904"/>
    </source>
</evidence>
<evidence type="ECO:0000313" key="21">
    <source>
        <dbReference type="Proteomes" id="UP000182373"/>
    </source>
</evidence>
<dbReference type="PROSITE" id="PS00893">
    <property type="entry name" value="NUDIX_BOX"/>
    <property type="match status" value="1"/>
</dbReference>
<evidence type="ECO:0000256" key="9">
    <source>
        <dbReference type="ARBA" id="ARBA00023204"/>
    </source>
</evidence>
<dbReference type="AlphaFoldDB" id="A0AAC9P7X0"/>
<evidence type="ECO:0000256" key="10">
    <source>
        <dbReference type="ARBA" id="ARBA00035861"/>
    </source>
</evidence>
<dbReference type="InterPro" id="IPR047127">
    <property type="entry name" value="MutT-like"/>
</dbReference>
<dbReference type="GO" id="GO:0046872">
    <property type="term" value="F:metal ion binding"/>
    <property type="evidence" value="ECO:0007669"/>
    <property type="project" value="UniProtKB-KW"/>
</dbReference>
<dbReference type="Pfam" id="PF14815">
    <property type="entry name" value="NUDIX_4"/>
    <property type="match status" value="1"/>
</dbReference>
<dbReference type="InterPro" id="IPR020476">
    <property type="entry name" value="Nudix_hydrolase"/>
</dbReference>
<evidence type="ECO:0000256" key="5">
    <source>
        <dbReference type="ARBA" id="ARBA00022723"/>
    </source>
</evidence>
<comment type="catalytic activity">
    <reaction evidence="10">
        <text>8-oxo-dGTP + H2O = 8-oxo-dGMP + diphosphate + H(+)</text>
        <dbReference type="Rhea" id="RHEA:31575"/>
        <dbReference type="ChEBI" id="CHEBI:15377"/>
        <dbReference type="ChEBI" id="CHEBI:15378"/>
        <dbReference type="ChEBI" id="CHEBI:33019"/>
        <dbReference type="ChEBI" id="CHEBI:63224"/>
        <dbReference type="ChEBI" id="CHEBI:77896"/>
        <dbReference type="EC" id="3.6.1.55"/>
    </reaction>
</comment>
<dbReference type="GO" id="GO:0044715">
    <property type="term" value="F:8-oxo-dGDP phosphatase activity"/>
    <property type="evidence" value="ECO:0007669"/>
    <property type="project" value="TreeGrafter"/>
</dbReference>
<reference evidence="21" key="1">
    <citation type="submission" date="2016-11" db="EMBL/GenBank/DDBJ databases">
        <title>Comparative genomic and phenotypic analysis of Granulibacter bethesdensis clinical isolates from patients with chronic granulomatous disease.</title>
        <authorList>
            <person name="Zarember K.A."/>
            <person name="Porcella S.F."/>
            <person name="Chu J."/>
            <person name="Ding L."/>
            <person name="Dahlstrom E."/>
            <person name="Barbian K."/>
            <person name="Martens C."/>
            <person name="Sykora L."/>
            <person name="Kramer S."/>
            <person name="Pettinato A.M."/>
            <person name="Hong H."/>
            <person name="Wald G."/>
            <person name="Berg L.J."/>
            <person name="Rogge L.S."/>
            <person name="Greenberg D.E."/>
            <person name="Falcone E.L."/>
            <person name="Neves J.F."/>
            <person name="Simoes M.J."/>
            <person name="Casal M."/>
            <person name="Rodriguez-Lopez F.C."/>
            <person name="Zelazny A."/>
            <person name="Gallin J.I."/>
            <person name="Holland S.M."/>
        </authorList>
    </citation>
    <scope>NUCLEOTIDE SEQUENCE [LARGE SCALE GENOMIC DNA]</scope>
    <source>
        <strain evidence="21">NIH9.1</strain>
    </source>
</reference>
<evidence type="ECO:0000256" key="12">
    <source>
        <dbReference type="ARBA" id="ARBA00038905"/>
    </source>
</evidence>
<keyword evidence="7 20" id="KW-0378">Hydrolase</keyword>
<evidence type="ECO:0000256" key="8">
    <source>
        <dbReference type="ARBA" id="ARBA00022842"/>
    </source>
</evidence>
<protein>
    <recommendedName>
        <fullName evidence="13">8-oxo-dGTP diphosphatase</fullName>
        <ecNumber evidence="12">3.6.1.55</ecNumber>
    </recommendedName>
    <alternativeName>
        <fullName evidence="16">7,8-dihydro-8-oxoguanine-triphosphatase</fullName>
    </alternativeName>
    <alternativeName>
        <fullName evidence="15">Mutator protein MutT</fullName>
    </alternativeName>
    <alternativeName>
        <fullName evidence="14">dGTP pyrophosphohydrolase</fullName>
    </alternativeName>
</protein>
<keyword evidence="9" id="KW-0234">DNA repair</keyword>
<dbReference type="EMBL" id="CP018191">
    <property type="protein sequence ID" value="APH53868.1"/>
    <property type="molecule type" value="Genomic_DNA"/>
</dbReference>
<keyword evidence="8" id="KW-0460">Magnesium</keyword>
<dbReference type="PROSITE" id="PS51462">
    <property type="entry name" value="NUDIX"/>
    <property type="match status" value="1"/>
</dbReference>
<organism evidence="20 21">
    <name type="scientific">Granulibacter bethesdensis</name>
    <dbReference type="NCBI Taxonomy" id="364410"/>
    <lineage>
        <taxon>Bacteria</taxon>
        <taxon>Pseudomonadati</taxon>
        <taxon>Pseudomonadota</taxon>
        <taxon>Alphaproteobacteria</taxon>
        <taxon>Acetobacterales</taxon>
        <taxon>Acetobacteraceae</taxon>
        <taxon>Granulibacter</taxon>
    </lineage>
</organism>
<dbReference type="GO" id="GO:0044716">
    <property type="term" value="F:8-oxo-GDP phosphatase activity"/>
    <property type="evidence" value="ECO:0007669"/>
    <property type="project" value="TreeGrafter"/>
</dbReference>
<dbReference type="PROSITE" id="PS51186">
    <property type="entry name" value="GNAT"/>
    <property type="match status" value="1"/>
</dbReference>
<dbReference type="FunFam" id="3.90.79.10:FF:000014">
    <property type="entry name" value="8-oxo-dGTP diphosphatase MutT"/>
    <property type="match status" value="1"/>
</dbReference>
<dbReference type="GO" id="GO:0006260">
    <property type="term" value="P:DNA replication"/>
    <property type="evidence" value="ECO:0007669"/>
    <property type="project" value="UniProtKB-KW"/>
</dbReference>
<comment type="similarity">
    <text evidence="2">Belongs to the Nudix hydrolase family.</text>
</comment>
<dbReference type="Proteomes" id="UP000182373">
    <property type="component" value="Chromosome"/>
</dbReference>
<feature type="domain" description="N-acetyltransferase" evidence="18">
    <location>
        <begin position="46"/>
        <end position="224"/>
    </location>
</feature>
<dbReference type="PANTHER" id="PTHR47707:SF1">
    <property type="entry name" value="NUDIX HYDROLASE FAMILY PROTEIN"/>
    <property type="match status" value="1"/>
</dbReference>
<feature type="domain" description="Nudix hydrolase" evidence="19">
    <location>
        <begin position="259"/>
        <end position="387"/>
    </location>
</feature>
<feature type="region of interest" description="Disordered" evidence="17">
    <location>
        <begin position="1"/>
        <end position="37"/>
    </location>
</feature>
<keyword evidence="6" id="KW-0227">DNA damage</keyword>
<dbReference type="SUPFAM" id="SSF55729">
    <property type="entry name" value="Acyl-CoA N-acyltransferases (Nat)"/>
    <property type="match status" value="1"/>
</dbReference>
<evidence type="ECO:0000313" key="20">
    <source>
        <dbReference type="EMBL" id="APH53868.1"/>
    </source>
</evidence>
<dbReference type="SUPFAM" id="SSF55811">
    <property type="entry name" value="Nudix"/>
    <property type="match status" value="1"/>
</dbReference>
<accession>A0AAC9P7X0</accession>
<sequence>MADGARPERPPFSFRARSSGAEIARTASGQTSSETPAFKPLRTERLILRPFSPEDAPALHRLINDWEISRTLAEVPFPYPRSLADEWIGSTLRGIRDGTAWHLGITGHEGYEPAPKETLIGGVGLRLLPEGRGSLRQAGRAATIGYWVGRRFWGHGVATEAVGRLCRWAMANLPINRLEATADRDNLASIAVLKRIGFREVGAGVKTFRSRAGEVPVLHFEALRDDLFGAPDAGLPRGREQAIPPQPDIMPGTVSANLPVLLVVAAALVNAQGEILLARRPEGRSMAGLWEFPGGKVEPGETPEQALIRELREELGVDASAGCLAPLAFASHAYEKFHLLMPLYACRRWQGVPRPREEQALAWVLPDQLDRYPMPPADIPLIPILRDLL</sequence>
<dbReference type="RefSeq" id="WP_081368810.1">
    <property type="nucleotide sequence ID" value="NZ_CP018191.1"/>
</dbReference>
<dbReference type="InterPro" id="IPR000086">
    <property type="entry name" value="NUDIX_hydrolase_dom"/>
</dbReference>
<evidence type="ECO:0000256" key="3">
    <source>
        <dbReference type="ARBA" id="ARBA00022457"/>
    </source>
</evidence>
<name>A0AAC9P7X0_9PROT</name>
<proteinExistence type="inferred from homology"/>
<evidence type="ECO:0000256" key="2">
    <source>
        <dbReference type="ARBA" id="ARBA00005582"/>
    </source>
</evidence>
<gene>
    <name evidence="20" type="ORF">GbCGDNIH9_0625</name>
</gene>
<dbReference type="InterPro" id="IPR000182">
    <property type="entry name" value="GNAT_dom"/>
</dbReference>
<evidence type="ECO:0000259" key="18">
    <source>
        <dbReference type="PROSITE" id="PS51186"/>
    </source>
</evidence>
<dbReference type="InterPro" id="IPR016181">
    <property type="entry name" value="Acyl_CoA_acyltransferase"/>
</dbReference>